<reference evidence="8 9" key="1">
    <citation type="submission" date="2024-02" db="EMBL/GenBank/DDBJ databases">
        <authorList>
            <person name="Chen Y."/>
            <person name="Shah S."/>
            <person name="Dougan E. K."/>
            <person name="Thang M."/>
            <person name="Chan C."/>
        </authorList>
    </citation>
    <scope>NUCLEOTIDE SEQUENCE [LARGE SCALE GENOMIC DNA]</scope>
</reference>
<evidence type="ECO:0000256" key="2">
    <source>
        <dbReference type="ARBA" id="ARBA00022801"/>
    </source>
</evidence>
<dbReference type="Pfam" id="PF00150">
    <property type="entry name" value="Cellulase"/>
    <property type="match status" value="1"/>
</dbReference>
<feature type="signal peptide" evidence="5">
    <location>
        <begin position="1"/>
        <end position="18"/>
    </location>
</feature>
<evidence type="ECO:0000313" key="9">
    <source>
        <dbReference type="Proteomes" id="UP001642464"/>
    </source>
</evidence>
<proteinExistence type="inferred from homology"/>
<accession>A0ABP0IVY3</accession>
<name>A0ABP0IVY3_9DINO</name>
<evidence type="ECO:0000256" key="4">
    <source>
        <dbReference type="RuleBase" id="RU361153"/>
    </source>
</evidence>
<keyword evidence="5" id="KW-0732">Signal</keyword>
<keyword evidence="2 4" id="KW-0378">Hydrolase</keyword>
<gene>
    <name evidence="7" type="ORF">SCF082_LOCUS8911</name>
    <name evidence="8" type="ORF">SCF082_LOCUS8936</name>
</gene>
<dbReference type="PANTHER" id="PTHR31263">
    <property type="entry name" value="CELLULASE FAMILY PROTEIN (AFU_ORTHOLOGUE AFUA_5G14560)"/>
    <property type="match status" value="1"/>
</dbReference>
<evidence type="ECO:0000256" key="5">
    <source>
        <dbReference type="SAM" id="SignalP"/>
    </source>
</evidence>
<sequence length="595" mass="66210">MKHHMWTLPFFLLALVQSKDSSDLHCCFAPRERPVVLACDQYENDLITQVPFAYFGAVPFDQRVCGADADDGRKNFTGVHIQRHLQSTCAGQRSCEVQWSDFEHLCESCTELLVRWICKSDAERPSVPLTSASFGPLRASGNQLLDSEGNPVRLHGVNWPGMHITHVPSGLDRTPLESLVLRIKSLGFNMVRLTWDVNTVRSNPVVSKRLVAANPRLIGKRALDVMEEVFKSFEAVGLHVWLDNHMLDTDWCCNDDDCNGLWFNAHHTEEDWLDAWRRVAELSRPYKVVVAAGLKNEIRAMTTGKSWGSGAFCNASFFDRGHLENIGNFTAATWSSGPASLQWRTAAERAGRMILEVNPNLLISVGGLDYSSDLREFKELPNLPKEKLVLEAHSYSWQTVTKVVDVALPGQFVGPEPGQSSPANKSQAVQTCNTLGDMCGGVTCTGMDHCYARKGLQDGEPLRGAIPAKGHFSQIKRFKSDRSDFAERTDAWWGFLVKQDLVPVVLTEFGMAQDWHNDPTASLWFTQLSEYMAGAKDGGLDWMYWSLIGEQEGGTSRHAGQTETFGVLNHCNTAAAAASHLDAIQNLMAKRRLLV</sequence>
<dbReference type="EMBL" id="CAXAMM010005136">
    <property type="protein sequence ID" value="CAK9006172.1"/>
    <property type="molecule type" value="Genomic_DNA"/>
</dbReference>
<evidence type="ECO:0000259" key="6">
    <source>
        <dbReference type="Pfam" id="PF00150"/>
    </source>
</evidence>
<comment type="similarity">
    <text evidence="1 4">Belongs to the glycosyl hydrolase 5 (cellulase A) family.</text>
</comment>
<keyword evidence="9" id="KW-1185">Reference proteome</keyword>
<evidence type="ECO:0000256" key="1">
    <source>
        <dbReference type="ARBA" id="ARBA00005641"/>
    </source>
</evidence>
<dbReference type="Gene3D" id="3.20.20.80">
    <property type="entry name" value="Glycosidases"/>
    <property type="match status" value="1"/>
</dbReference>
<keyword evidence="3 4" id="KW-0326">Glycosidase</keyword>
<dbReference type="InterPro" id="IPR001547">
    <property type="entry name" value="Glyco_hydro_5"/>
</dbReference>
<protein>
    <submittedName>
        <fullName evidence="8">4-beta-glucanase E1 (Endocellulase E1</fullName>
    </submittedName>
</protein>
<dbReference type="PANTHER" id="PTHR31263:SF0">
    <property type="entry name" value="CELLULASE FAMILY PROTEIN (AFU_ORTHOLOGUE AFUA_5G14560)"/>
    <property type="match status" value="1"/>
</dbReference>
<dbReference type="InterPro" id="IPR017853">
    <property type="entry name" value="GH"/>
</dbReference>
<evidence type="ECO:0000313" key="8">
    <source>
        <dbReference type="EMBL" id="CAK9006233.1"/>
    </source>
</evidence>
<evidence type="ECO:0000256" key="3">
    <source>
        <dbReference type="ARBA" id="ARBA00023295"/>
    </source>
</evidence>
<dbReference type="EMBL" id="CAXAMM010005147">
    <property type="protein sequence ID" value="CAK9006233.1"/>
    <property type="molecule type" value="Genomic_DNA"/>
</dbReference>
<dbReference type="Proteomes" id="UP001642464">
    <property type="component" value="Unassembled WGS sequence"/>
</dbReference>
<dbReference type="SUPFAM" id="SSF51445">
    <property type="entry name" value="(Trans)glycosidases"/>
    <property type="match status" value="1"/>
</dbReference>
<comment type="caution">
    <text evidence="8">The sequence shown here is derived from an EMBL/GenBank/DDBJ whole genome shotgun (WGS) entry which is preliminary data.</text>
</comment>
<organism evidence="8 9">
    <name type="scientific">Durusdinium trenchii</name>
    <dbReference type="NCBI Taxonomy" id="1381693"/>
    <lineage>
        <taxon>Eukaryota</taxon>
        <taxon>Sar</taxon>
        <taxon>Alveolata</taxon>
        <taxon>Dinophyceae</taxon>
        <taxon>Suessiales</taxon>
        <taxon>Symbiodiniaceae</taxon>
        <taxon>Durusdinium</taxon>
    </lineage>
</organism>
<feature type="domain" description="Glycoside hydrolase family 5" evidence="6">
    <location>
        <begin position="146"/>
        <end position="396"/>
    </location>
</feature>
<evidence type="ECO:0000313" key="7">
    <source>
        <dbReference type="EMBL" id="CAK9006172.1"/>
    </source>
</evidence>
<feature type="chain" id="PRO_5045029120" evidence="5">
    <location>
        <begin position="19"/>
        <end position="595"/>
    </location>
</feature>